<accession>A0ABV1KNL8</accession>
<comment type="similarity">
    <text evidence="7">Belongs to the binding-protein-dependent transport system permease family.</text>
</comment>
<feature type="transmembrane region" description="Helical" evidence="7">
    <location>
        <begin position="12"/>
        <end position="30"/>
    </location>
</feature>
<evidence type="ECO:0000259" key="8">
    <source>
        <dbReference type="PROSITE" id="PS50928"/>
    </source>
</evidence>
<dbReference type="RefSeq" id="WP_232182602.1">
    <property type="nucleotide sequence ID" value="NZ_JAIOAP010000001.1"/>
</dbReference>
<keyword evidence="10" id="KW-1185">Reference proteome</keyword>
<name>A0ABV1KNL8_9BACL</name>
<comment type="caution">
    <text evidence="9">The sequence shown here is derived from an EMBL/GenBank/DDBJ whole genome shotgun (WGS) entry which is preliminary data.</text>
</comment>
<dbReference type="Gene3D" id="1.10.3720.10">
    <property type="entry name" value="MetI-like"/>
    <property type="match status" value="1"/>
</dbReference>
<dbReference type="Proteomes" id="UP001493487">
    <property type="component" value="Unassembled WGS sequence"/>
</dbReference>
<protein>
    <submittedName>
        <fullName evidence="9">Carbohydrate ABC transporter permease</fullName>
    </submittedName>
</protein>
<feature type="transmembrane region" description="Helical" evidence="7">
    <location>
        <begin position="77"/>
        <end position="96"/>
    </location>
</feature>
<evidence type="ECO:0000313" key="10">
    <source>
        <dbReference type="Proteomes" id="UP001493487"/>
    </source>
</evidence>
<keyword evidence="5 7" id="KW-1133">Transmembrane helix</keyword>
<organism evidence="9 10">
    <name type="scientific">Cohnella silvisoli</name>
    <dbReference type="NCBI Taxonomy" id="2873699"/>
    <lineage>
        <taxon>Bacteria</taxon>
        <taxon>Bacillati</taxon>
        <taxon>Bacillota</taxon>
        <taxon>Bacilli</taxon>
        <taxon>Bacillales</taxon>
        <taxon>Paenibacillaceae</taxon>
        <taxon>Cohnella</taxon>
    </lineage>
</organism>
<dbReference type="CDD" id="cd06261">
    <property type="entry name" value="TM_PBP2"/>
    <property type="match status" value="1"/>
</dbReference>
<feature type="domain" description="ABC transmembrane type-1" evidence="8">
    <location>
        <begin position="73"/>
        <end position="275"/>
    </location>
</feature>
<keyword evidence="6 7" id="KW-0472">Membrane</keyword>
<dbReference type="Pfam" id="PF00528">
    <property type="entry name" value="BPD_transp_1"/>
    <property type="match status" value="1"/>
</dbReference>
<keyword evidence="3" id="KW-1003">Cell membrane</keyword>
<evidence type="ECO:0000256" key="3">
    <source>
        <dbReference type="ARBA" id="ARBA00022475"/>
    </source>
</evidence>
<reference evidence="9 10" key="1">
    <citation type="journal article" date="2023" name="Genome Announc.">
        <title>Pan-Genome Analyses of the Genus Cohnella and Proposal of the Novel Species Cohnella silvisoli sp. nov., Isolated from Forest Soil.</title>
        <authorList>
            <person name="Wang C."/>
            <person name="Mao L."/>
            <person name="Bao G."/>
            <person name="Zhu H."/>
        </authorList>
    </citation>
    <scope>NUCLEOTIDE SEQUENCE [LARGE SCALE GENOMIC DNA]</scope>
    <source>
        <strain evidence="9 10">NL03-T5-1</strain>
    </source>
</reference>
<dbReference type="EMBL" id="JASKHM010000001">
    <property type="protein sequence ID" value="MEQ4481042.1"/>
    <property type="molecule type" value="Genomic_DNA"/>
</dbReference>
<dbReference type="InterPro" id="IPR000515">
    <property type="entry name" value="MetI-like"/>
</dbReference>
<evidence type="ECO:0000256" key="4">
    <source>
        <dbReference type="ARBA" id="ARBA00022692"/>
    </source>
</evidence>
<comment type="subcellular location">
    <subcellularLocation>
        <location evidence="1 7">Cell membrane</location>
        <topology evidence="1 7">Multi-pass membrane protein</topology>
    </subcellularLocation>
</comment>
<feature type="transmembrane region" description="Helical" evidence="7">
    <location>
        <begin position="263"/>
        <end position="280"/>
    </location>
</feature>
<feature type="transmembrane region" description="Helical" evidence="7">
    <location>
        <begin position="139"/>
        <end position="160"/>
    </location>
</feature>
<feature type="transmembrane region" description="Helical" evidence="7">
    <location>
        <begin position="108"/>
        <end position="127"/>
    </location>
</feature>
<evidence type="ECO:0000256" key="6">
    <source>
        <dbReference type="ARBA" id="ARBA00023136"/>
    </source>
</evidence>
<sequence length="295" mass="33070">MRISRGQKLFALINYGLLIALSISILFPFWRIAVLSLNDGLDALRGGIYWWPRKFTLSNYSVIFAQSQITEAYKVTIIRTVIGTFLSVFFMSLMAYGLSKKHLRGRQVVNVMILITMFFGGGLIPLYLLLKDLHLLNSIWVYIVPSIYSVWNIILFRTFFQMLPAALEESAKIDGANDLTVYFRIVAPLSLPIFATISLFVAVGHWNDWFSGTVFVQSKDLIPLQTLLMNVIRENDSASMIAGGAANLTSERVRNVTSSSVKMATLVATILPVVCLYPFLQKYFVKGVMVGSIKG</sequence>
<evidence type="ECO:0000313" key="9">
    <source>
        <dbReference type="EMBL" id="MEQ4481042.1"/>
    </source>
</evidence>
<keyword evidence="4 7" id="KW-0812">Transmembrane</keyword>
<evidence type="ECO:0000256" key="7">
    <source>
        <dbReference type="RuleBase" id="RU363032"/>
    </source>
</evidence>
<evidence type="ECO:0000256" key="2">
    <source>
        <dbReference type="ARBA" id="ARBA00022448"/>
    </source>
</evidence>
<feature type="transmembrane region" description="Helical" evidence="7">
    <location>
        <begin position="181"/>
        <end position="203"/>
    </location>
</feature>
<keyword evidence="2 7" id="KW-0813">Transport</keyword>
<proteinExistence type="inferred from homology"/>
<dbReference type="PANTHER" id="PTHR43744:SF9">
    <property type="entry name" value="POLYGALACTURONAN_RHAMNOGALACTURONAN TRANSPORT SYSTEM PERMEASE PROTEIN YTCP"/>
    <property type="match status" value="1"/>
</dbReference>
<gene>
    <name evidence="9" type="ORF">QJS35_01395</name>
</gene>
<dbReference type="SUPFAM" id="SSF161098">
    <property type="entry name" value="MetI-like"/>
    <property type="match status" value="1"/>
</dbReference>
<evidence type="ECO:0000256" key="1">
    <source>
        <dbReference type="ARBA" id="ARBA00004651"/>
    </source>
</evidence>
<evidence type="ECO:0000256" key="5">
    <source>
        <dbReference type="ARBA" id="ARBA00022989"/>
    </source>
</evidence>
<dbReference type="InterPro" id="IPR035906">
    <property type="entry name" value="MetI-like_sf"/>
</dbReference>
<dbReference type="PANTHER" id="PTHR43744">
    <property type="entry name" value="ABC TRANSPORTER PERMEASE PROTEIN MG189-RELATED-RELATED"/>
    <property type="match status" value="1"/>
</dbReference>
<dbReference type="PROSITE" id="PS50928">
    <property type="entry name" value="ABC_TM1"/>
    <property type="match status" value="1"/>
</dbReference>